<dbReference type="Pfam" id="PF01388">
    <property type="entry name" value="ARID"/>
    <property type="match status" value="1"/>
</dbReference>
<organism evidence="4 5">
    <name type="scientific">Helianthus annuus</name>
    <name type="common">Common sunflower</name>
    <dbReference type="NCBI Taxonomy" id="4232"/>
    <lineage>
        <taxon>Eukaryota</taxon>
        <taxon>Viridiplantae</taxon>
        <taxon>Streptophyta</taxon>
        <taxon>Embryophyta</taxon>
        <taxon>Tracheophyta</taxon>
        <taxon>Spermatophyta</taxon>
        <taxon>Magnoliopsida</taxon>
        <taxon>eudicotyledons</taxon>
        <taxon>Gunneridae</taxon>
        <taxon>Pentapetalae</taxon>
        <taxon>asterids</taxon>
        <taxon>campanulids</taxon>
        <taxon>Asterales</taxon>
        <taxon>Asteraceae</taxon>
        <taxon>Asteroideae</taxon>
        <taxon>Heliantheae alliance</taxon>
        <taxon>Heliantheae</taxon>
        <taxon>Helianthus</taxon>
    </lineage>
</organism>
<dbReference type="InterPro" id="IPR001878">
    <property type="entry name" value="Znf_CCHC"/>
</dbReference>
<dbReference type="Pfam" id="PF22936">
    <property type="entry name" value="Pol_BBD"/>
    <property type="match status" value="2"/>
</dbReference>
<accession>A0A251UHJ1</accession>
<dbReference type="EMBL" id="CM007895">
    <property type="protein sequence ID" value="OTG22830.1"/>
    <property type="molecule type" value="Genomic_DNA"/>
</dbReference>
<keyword evidence="1" id="KW-0862">Zinc</keyword>
<feature type="domain" description="CCHC-type" evidence="2">
    <location>
        <begin position="55"/>
        <end position="71"/>
    </location>
</feature>
<dbReference type="CDD" id="cd16100">
    <property type="entry name" value="ARID"/>
    <property type="match status" value="1"/>
</dbReference>
<dbReference type="GO" id="GO:0008270">
    <property type="term" value="F:zinc ion binding"/>
    <property type="evidence" value="ECO:0007669"/>
    <property type="project" value="UniProtKB-KW"/>
</dbReference>
<evidence type="ECO:0000256" key="1">
    <source>
        <dbReference type="PROSITE-ProRule" id="PRU00047"/>
    </source>
</evidence>
<feature type="domain" description="ARID" evidence="3">
    <location>
        <begin position="467"/>
        <end position="561"/>
    </location>
</feature>
<dbReference type="GO" id="GO:0003677">
    <property type="term" value="F:DNA binding"/>
    <property type="evidence" value="ECO:0007669"/>
    <property type="project" value="UniProtKB-KW"/>
</dbReference>
<reference evidence="5" key="1">
    <citation type="journal article" date="2017" name="Nature">
        <title>The sunflower genome provides insights into oil metabolism, flowering and Asterid evolution.</title>
        <authorList>
            <person name="Badouin H."/>
            <person name="Gouzy J."/>
            <person name="Grassa C.J."/>
            <person name="Murat F."/>
            <person name="Staton S.E."/>
            <person name="Cottret L."/>
            <person name="Lelandais-Briere C."/>
            <person name="Owens G.L."/>
            <person name="Carrere S."/>
            <person name="Mayjonade B."/>
            <person name="Legrand L."/>
            <person name="Gill N."/>
            <person name="Kane N.C."/>
            <person name="Bowers J.E."/>
            <person name="Hubner S."/>
            <person name="Bellec A."/>
            <person name="Berard A."/>
            <person name="Berges H."/>
            <person name="Blanchet N."/>
            <person name="Boniface M.C."/>
            <person name="Brunel D."/>
            <person name="Catrice O."/>
            <person name="Chaidir N."/>
            <person name="Claudel C."/>
            <person name="Donnadieu C."/>
            <person name="Faraut T."/>
            <person name="Fievet G."/>
            <person name="Helmstetter N."/>
            <person name="King M."/>
            <person name="Knapp S.J."/>
            <person name="Lai Z."/>
            <person name="Le Paslier M.C."/>
            <person name="Lippi Y."/>
            <person name="Lorenzon L."/>
            <person name="Mandel J.R."/>
            <person name="Marage G."/>
            <person name="Marchand G."/>
            <person name="Marquand E."/>
            <person name="Bret-Mestries E."/>
            <person name="Morien E."/>
            <person name="Nambeesan S."/>
            <person name="Nguyen T."/>
            <person name="Pegot-Espagnet P."/>
            <person name="Pouilly N."/>
            <person name="Raftis F."/>
            <person name="Sallet E."/>
            <person name="Schiex T."/>
            <person name="Thomas J."/>
            <person name="Vandecasteele C."/>
            <person name="Vares D."/>
            <person name="Vear F."/>
            <person name="Vautrin S."/>
            <person name="Crespi M."/>
            <person name="Mangin B."/>
            <person name="Burke J.M."/>
            <person name="Salse J."/>
            <person name="Munos S."/>
            <person name="Vincourt P."/>
            <person name="Rieseberg L.H."/>
            <person name="Langlade N.B."/>
        </authorList>
    </citation>
    <scope>NUCLEOTIDE SEQUENCE [LARGE SCALE GENOMIC DNA]</scope>
    <source>
        <strain evidence="5">cv. SF193</strain>
    </source>
</reference>
<dbReference type="PANTHER" id="PTHR46410">
    <property type="entry name" value="AT-RICH INTERACTIVE DOMAIN-CONTAINING PROTEIN 2"/>
    <property type="match status" value="1"/>
</dbReference>
<gene>
    <name evidence="4" type="ORF">HannXRQ_Chr06g0175741</name>
</gene>
<name>A0A251UHJ1_HELAN</name>
<protein>
    <submittedName>
        <fullName evidence="4">Putative ARID DNA-binding domain, Zinc finger, CCHC-type</fullName>
    </submittedName>
</protein>
<evidence type="ECO:0000313" key="5">
    <source>
        <dbReference type="Proteomes" id="UP000215914"/>
    </source>
</evidence>
<dbReference type="SUPFAM" id="SSF46774">
    <property type="entry name" value="ARID-like"/>
    <property type="match status" value="1"/>
</dbReference>
<dbReference type="PROSITE" id="PS51011">
    <property type="entry name" value="ARID"/>
    <property type="match status" value="1"/>
</dbReference>
<dbReference type="AlphaFoldDB" id="A0A251UHJ1"/>
<keyword evidence="4" id="KW-0238">DNA-binding</keyword>
<dbReference type="PROSITE" id="PS50158">
    <property type="entry name" value="ZF_CCHC"/>
    <property type="match status" value="1"/>
</dbReference>
<keyword evidence="1" id="KW-0863">Zinc-finger</keyword>
<dbReference type="InterPro" id="IPR001606">
    <property type="entry name" value="ARID_dom"/>
</dbReference>
<evidence type="ECO:0000259" key="3">
    <source>
        <dbReference type="PROSITE" id="PS51011"/>
    </source>
</evidence>
<dbReference type="Proteomes" id="UP000215914">
    <property type="component" value="Chromosome 6"/>
</dbReference>
<dbReference type="InParanoid" id="A0A251UHJ1"/>
<proteinExistence type="predicted"/>
<evidence type="ECO:0000313" key="4">
    <source>
        <dbReference type="EMBL" id="OTG22830.1"/>
    </source>
</evidence>
<keyword evidence="5" id="KW-1185">Reference proteome</keyword>
<dbReference type="Gene3D" id="1.10.150.60">
    <property type="entry name" value="ARID DNA-binding domain"/>
    <property type="match status" value="1"/>
</dbReference>
<keyword evidence="1" id="KW-0479">Metal-binding</keyword>
<dbReference type="InterPro" id="IPR036431">
    <property type="entry name" value="ARID_dom_sf"/>
</dbReference>
<dbReference type="InterPro" id="IPR054722">
    <property type="entry name" value="PolX-like_BBD"/>
</dbReference>
<dbReference type="PANTHER" id="PTHR46410:SF26">
    <property type="entry name" value="BULB-TYPE LECTIN DOMAIN-CONTAINING PROTEIN-RELATED"/>
    <property type="match status" value="1"/>
</dbReference>
<evidence type="ECO:0000259" key="2">
    <source>
        <dbReference type="PROSITE" id="PS50158"/>
    </source>
</evidence>
<sequence length="649" mass="74393">MKPTIHDVSAANRFDVQQSGIRATSESDADLRPTSSTLPCKHCSDEKRERRWLQRRCYYCNKPGHQISTCKMKENDEETQLIRLAIDTGTQQQQNADFDHQSNQRMEYIVVGTDGGFWSEMWCVSKTLKHHYSGSLDMFKRIKNMSGVETKTGENQFFFIRGIGVVEVMSGSEKVRIQSVFYTPDIDRNLLSLDQLITQGFTVKFIGDKCKLFPTFSIPLINKKSDLAPDLFLQGERKRRSDPTDSSNMKVGIQKQEGVINDHQEMIVICTEGGQWGDIWYISSIFSHHIAGNLNVFKRIKHIVGVDTRSGENSFLFTRGVGAVEIKSSNETMRIQSVFYSPELDRNVLSLDQLTLQGYTVNKSGDTCKIFPMFSTPVINSVNDMSGLTKEDEIGLKELQGILDVSTMDDEFKERYLNSYFEELNLSSQETDWSLMIIKTMEFHEFADCKSLLDMIDDREFIFKYKHVLEAKFEEMVTRFLNVNMGISSRPVPPYAPTKRKIDLLGLYVTVERDGGYRSVTNDNSWPVVAKDLGYDYQDGLKWFKRRCLTRRWGKKEKVLHSAAIRGGKVLVMLKMRLLRTIMLSMPETNGRVPGTCKRNGGALISIMRGRPLKKQTGVSCSMLGNIIKFKGVMLEMLFKLYYVIMYKY</sequence>